<protein>
    <recommendedName>
        <fullName evidence="1">RNA-dependent RNA polymerase alsuviricetes domain-containing protein</fullName>
    </recommendedName>
</protein>
<evidence type="ECO:0000313" key="3">
    <source>
        <dbReference type="Proteomes" id="UP000078046"/>
    </source>
</evidence>
<name>A0A177AYH8_9BILA</name>
<feature type="domain" description="RNA-dependent RNA polymerase alsuviricetes" evidence="1">
    <location>
        <begin position="2"/>
        <end position="357"/>
    </location>
</feature>
<reference evidence="2 3" key="1">
    <citation type="submission" date="2016-04" db="EMBL/GenBank/DDBJ databases">
        <title>The genome of Intoshia linei affirms orthonectids as highly simplified spiralians.</title>
        <authorList>
            <person name="Mikhailov K.V."/>
            <person name="Slusarev G.S."/>
            <person name="Nikitin M.A."/>
            <person name="Logacheva M.D."/>
            <person name="Penin A."/>
            <person name="Aleoshin V."/>
            <person name="Panchin Y.V."/>
        </authorList>
    </citation>
    <scope>NUCLEOTIDE SEQUENCE [LARGE SCALE GENOMIC DNA]</scope>
    <source>
        <strain evidence="2">Intl2013</strain>
        <tissue evidence="2">Whole animal</tissue>
    </source>
</reference>
<sequence length="359" mass="41605">MKRNFSVPELSKIVDWDCYSSNMIKSYISSFVDFAKHKLVCADKITLNANCIHVPNKINLSSLIASSRIFHFTRKLDTYYLSIKRVPKPNLTMTALSTNATLQTIVYHSKDINAIFCSMFKELKQRIILSLEDHVKLYCDMSPKDFANEIRNMGTDVKYLFSGDDSILMNKTSHIEIDISKYDKFQGIVAPKYDCMILKYYGILQYYINLWYNGHFLSIIYEPLIKLKCLIPFQRKSSDASTFILNITFLMGIISNSTMLNDFKMDLSNGFEINFFSSKFNLETKIFKFKYKYFCSKFLLNVGGKYHFVPDPVKILIKLGRKDLVNNIHKECYKNSLMDLCSVFADYAVCIELSNAVCE</sequence>
<evidence type="ECO:0000313" key="2">
    <source>
        <dbReference type="EMBL" id="OAF67055.1"/>
    </source>
</evidence>
<accession>A0A177AYH8</accession>
<dbReference type="Proteomes" id="UP000078046">
    <property type="component" value="Unassembled WGS sequence"/>
</dbReference>
<evidence type="ECO:0000259" key="1">
    <source>
        <dbReference type="Pfam" id="PF00978"/>
    </source>
</evidence>
<organism evidence="2 3">
    <name type="scientific">Intoshia linei</name>
    <dbReference type="NCBI Taxonomy" id="1819745"/>
    <lineage>
        <taxon>Eukaryota</taxon>
        <taxon>Metazoa</taxon>
        <taxon>Spiralia</taxon>
        <taxon>Lophotrochozoa</taxon>
        <taxon>Mesozoa</taxon>
        <taxon>Orthonectida</taxon>
        <taxon>Rhopaluridae</taxon>
        <taxon>Intoshia</taxon>
    </lineage>
</organism>
<dbReference type="GO" id="GO:0006351">
    <property type="term" value="P:DNA-templated transcription"/>
    <property type="evidence" value="ECO:0007669"/>
    <property type="project" value="InterPro"/>
</dbReference>
<dbReference type="InterPro" id="IPR043502">
    <property type="entry name" value="DNA/RNA_pol_sf"/>
</dbReference>
<dbReference type="Pfam" id="PF00978">
    <property type="entry name" value="RdRP_2"/>
    <property type="match status" value="1"/>
</dbReference>
<dbReference type="GO" id="GO:0003723">
    <property type="term" value="F:RNA binding"/>
    <property type="evidence" value="ECO:0007669"/>
    <property type="project" value="InterPro"/>
</dbReference>
<dbReference type="InterPro" id="IPR001788">
    <property type="entry name" value="RNA-dep_RNA_pol_alsuvir"/>
</dbReference>
<proteinExistence type="predicted"/>
<feature type="non-terminal residue" evidence="2">
    <location>
        <position position="359"/>
    </location>
</feature>
<dbReference type="AlphaFoldDB" id="A0A177AYH8"/>
<dbReference type="GO" id="GO:0003968">
    <property type="term" value="F:RNA-directed RNA polymerase activity"/>
    <property type="evidence" value="ECO:0007669"/>
    <property type="project" value="InterPro"/>
</dbReference>
<dbReference type="OrthoDB" id="9995375at2759"/>
<dbReference type="EMBL" id="LWCA01000756">
    <property type="protein sequence ID" value="OAF67055.1"/>
    <property type="molecule type" value="Genomic_DNA"/>
</dbReference>
<gene>
    <name evidence="2" type="ORF">A3Q56_05216</name>
</gene>
<keyword evidence="3" id="KW-1185">Reference proteome</keyword>
<dbReference type="SUPFAM" id="SSF56672">
    <property type="entry name" value="DNA/RNA polymerases"/>
    <property type="match status" value="1"/>
</dbReference>
<comment type="caution">
    <text evidence="2">The sequence shown here is derived from an EMBL/GenBank/DDBJ whole genome shotgun (WGS) entry which is preliminary data.</text>
</comment>